<proteinExistence type="evidence at transcript level"/>
<dbReference type="EMBL" id="GADI01000698">
    <property type="protein sequence ID" value="JAA73110.1"/>
    <property type="molecule type" value="mRNA"/>
</dbReference>
<feature type="non-terminal residue" evidence="2">
    <location>
        <position position="1"/>
    </location>
</feature>
<keyword evidence="1" id="KW-0472">Membrane</keyword>
<evidence type="ECO:0000256" key="1">
    <source>
        <dbReference type="SAM" id="Phobius"/>
    </source>
</evidence>
<feature type="transmembrane region" description="Helical" evidence="1">
    <location>
        <begin position="37"/>
        <end position="55"/>
    </location>
</feature>
<accession>A0A0K8RPY2</accession>
<reference evidence="2" key="1">
    <citation type="submission" date="2012-12" db="EMBL/GenBank/DDBJ databases">
        <title>Identification and characterization of a phenylalanine ammonia-lyase gene family in Isatis indigotica Fort.</title>
        <authorList>
            <person name="Liu Q."/>
            <person name="Chen J."/>
            <person name="Zhou X."/>
            <person name="Di P."/>
            <person name="Xiao Y."/>
            <person name="Xuan H."/>
            <person name="Zhang L."/>
            <person name="Chen W."/>
        </authorList>
    </citation>
    <scope>NUCLEOTIDE SEQUENCE</scope>
    <source>
        <tissue evidence="2">Salivary gland</tissue>
    </source>
</reference>
<evidence type="ECO:0000313" key="2">
    <source>
        <dbReference type="EMBL" id="JAA73110.1"/>
    </source>
</evidence>
<sequence length="240" mass="28368">SSWSILSILFCFFCFFLSCKSKVFISRFLVSNLKLLVLSKVLLTNLVFSFLYWYFTQKNARFDSEVEEWLTTVKNQAEAELNKYLEMDITLEISDSKVPRRELLRQIRTWSSQGHMHADTVVDYMKRYFTKSYNPDILCLVTKDKLYGDNGLNVEPGYSKHKDLCKDMVPIIMQYTLSDTKKSGDLLFSLIKNSFPSDWNSLNKDQRKQLLDSCNKQYKDPYADYDDYYVLPLYKDYVDK</sequence>
<keyword evidence="1" id="KW-1133">Transmembrane helix</keyword>
<protein>
    <submittedName>
        <fullName evidence="2">Putative ixodes 26 kDa salivary protein</fullName>
    </submittedName>
</protein>
<keyword evidence="1" id="KW-0812">Transmembrane</keyword>
<organism evidence="2">
    <name type="scientific">Ixodes ricinus</name>
    <name type="common">Common tick</name>
    <name type="synonym">Acarus ricinus</name>
    <dbReference type="NCBI Taxonomy" id="34613"/>
    <lineage>
        <taxon>Eukaryota</taxon>
        <taxon>Metazoa</taxon>
        <taxon>Ecdysozoa</taxon>
        <taxon>Arthropoda</taxon>
        <taxon>Chelicerata</taxon>
        <taxon>Arachnida</taxon>
        <taxon>Acari</taxon>
        <taxon>Parasitiformes</taxon>
        <taxon>Ixodida</taxon>
        <taxon>Ixodoidea</taxon>
        <taxon>Ixodidae</taxon>
        <taxon>Ixodinae</taxon>
        <taxon>Ixodes</taxon>
    </lineage>
</organism>
<name>A0A0K8RPY2_IXORI</name>
<dbReference type="AlphaFoldDB" id="A0A0K8RPY2"/>